<feature type="chain" id="PRO_5013005070" evidence="1">
    <location>
        <begin position="26"/>
        <end position="352"/>
    </location>
</feature>
<dbReference type="EMBL" id="FXAU01000003">
    <property type="protein sequence ID" value="SMG29178.1"/>
    <property type="molecule type" value="Genomic_DNA"/>
</dbReference>
<dbReference type="OrthoDB" id="658844at2"/>
<proteinExistence type="predicted"/>
<protein>
    <submittedName>
        <fullName evidence="2">Uncharacterized protein</fullName>
    </submittedName>
</protein>
<dbReference type="RefSeq" id="WP_085472651.1">
    <property type="nucleotide sequence ID" value="NZ_FXAU01000003.1"/>
</dbReference>
<keyword evidence="1" id="KW-0732">Signal</keyword>
<sequence>MKLILRTARVGLGLMLLFSTLTTLGQTGTAQISKPPVSVGPFTAVDNAGRTTALGSNLVPAYENTNTILFFNPNAPGSGLTLVASTKEDHPTRIGADALAFTSYKWFYMGQNPASPTATALGSIPALGLDQPSNKLQVQGLTEGYHVFKVQGFILPAGADASAICPPDKEETYVVYVLPRLKVDITREAGGTTPLQYCETEAATQTKVQMRVATSFETPGVLPAVASFELKYTWYAVKADAAGNFPTIDATKVNLTGATKVKEVVVPASATDPNIFAPTIADIGKYKFFVEVEHTLKSRTYDGADADAVTNRKRAYTLYRGWYAGTDQASSPVIIVTPAPGKPHITIEAIQD</sequence>
<dbReference type="STRING" id="561061.SAMN05660862_1892"/>
<dbReference type="Proteomes" id="UP000192980">
    <property type="component" value="Unassembled WGS sequence"/>
</dbReference>
<accession>A0A1X7JNE6</accession>
<reference evidence="2 3" key="1">
    <citation type="submission" date="2017-04" db="EMBL/GenBank/DDBJ databases">
        <authorList>
            <person name="Afonso C.L."/>
            <person name="Miller P.J."/>
            <person name="Scott M.A."/>
            <person name="Spackman E."/>
            <person name="Goraichik I."/>
            <person name="Dimitrov K.M."/>
            <person name="Suarez D.L."/>
            <person name="Swayne D.E."/>
        </authorList>
    </citation>
    <scope>NUCLEOTIDE SEQUENCE [LARGE SCALE GENOMIC DNA]</scope>
    <source>
        <strain evidence="2 3">DSM 22418</strain>
    </source>
</reference>
<keyword evidence="3" id="KW-1185">Reference proteome</keyword>
<organism evidence="2 3">
    <name type="scientific">Sphingobacterium psychroaquaticum</name>
    <dbReference type="NCBI Taxonomy" id="561061"/>
    <lineage>
        <taxon>Bacteria</taxon>
        <taxon>Pseudomonadati</taxon>
        <taxon>Bacteroidota</taxon>
        <taxon>Sphingobacteriia</taxon>
        <taxon>Sphingobacteriales</taxon>
        <taxon>Sphingobacteriaceae</taxon>
        <taxon>Sphingobacterium</taxon>
    </lineage>
</organism>
<dbReference type="AlphaFoldDB" id="A0A1X7JNE6"/>
<evidence type="ECO:0000256" key="1">
    <source>
        <dbReference type="SAM" id="SignalP"/>
    </source>
</evidence>
<evidence type="ECO:0000313" key="3">
    <source>
        <dbReference type="Proteomes" id="UP000192980"/>
    </source>
</evidence>
<name>A0A1X7JNE6_9SPHI</name>
<feature type="signal peptide" evidence="1">
    <location>
        <begin position="1"/>
        <end position="25"/>
    </location>
</feature>
<gene>
    <name evidence="2" type="ORF">SAMN05660862_1892</name>
</gene>
<evidence type="ECO:0000313" key="2">
    <source>
        <dbReference type="EMBL" id="SMG29178.1"/>
    </source>
</evidence>